<name>A0A6H1P108_PRIMG</name>
<feature type="transmembrane region" description="Helical" evidence="1">
    <location>
        <begin position="390"/>
        <end position="410"/>
    </location>
</feature>
<protein>
    <submittedName>
        <fullName evidence="2">MFS transporter</fullName>
    </submittedName>
</protein>
<feature type="transmembrane region" description="Helical" evidence="1">
    <location>
        <begin position="195"/>
        <end position="217"/>
    </location>
</feature>
<dbReference type="InterPro" id="IPR039672">
    <property type="entry name" value="MFS_2"/>
</dbReference>
<dbReference type="GO" id="GO:0006814">
    <property type="term" value="P:sodium ion transport"/>
    <property type="evidence" value="ECO:0007669"/>
    <property type="project" value="InterPro"/>
</dbReference>
<dbReference type="Gene3D" id="1.20.1250.20">
    <property type="entry name" value="MFS general substrate transporter like domains"/>
    <property type="match status" value="2"/>
</dbReference>
<organism evidence="2 3">
    <name type="scientific">Priestia megaterium</name>
    <name type="common">Bacillus megaterium</name>
    <dbReference type="NCBI Taxonomy" id="1404"/>
    <lineage>
        <taxon>Bacteria</taxon>
        <taxon>Bacillati</taxon>
        <taxon>Bacillota</taxon>
        <taxon>Bacilli</taxon>
        <taxon>Bacillales</taxon>
        <taxon>Bacillaceae</taxon>
        <taxon>Priestia</taxon>
    </lineage>
</organism>
<dbReference type="InterPro" id="IPR001927">
    <property type="entry name" value="Na/Gal_symport"/>
</dbReference>
<dbReference type="GO" id="GO:0008643">
    <property type="term" value="P:carbohydrate transport"/>
    <property type="evidence" value="ECO:0007669"/>
    <property type="project" value="InterPro"/>
</dbReference>
<proteinExistence type="predicted"/>
<dbReference type="Proteomes" id="UP000501868">
    <property type="component" value="Chromosome"/>
</dbReference>
<gene>
    <name evidence="2" type="ORF">HFZ78_11145</name>
</gene>
<keyword evidence="1" id="KW-0812">Transmembrane</keyword>
<feature type="transmembrane region" description="Helical" evidence="1">
    <location>
        <begin position="422"/>
        <end position="445"/>
    </location>
</feature>
<dbReference type="PANTHER" id="PTHR11328">
    <property type="entry name" value="MAJOR FACILITATOR SUPERFAMILY DOMAIN-CONTAINING PROTEIN"/>
    <property type="match status" value="1"/>
</dbReference>
<keyword evidence="1" id="KW-0472">Membrane</keyword>
<evidence type="ECO:0000313" key="2">
    <source>
        <dbReference type="EMBL" id="QIZ07198.1"/>
    </source>
</evidence>
<feature type="transmembrane region" description="Helical" evidence="1">
    <location>
        <begin position="170"/>
        <end position="189"/>
    </location>
</feature>
<feature type="transmembrane region" description="Helical" evidence="1">
    <location>
        <begin position="29"/>
        <end position="51"/>
    </location>
</feature>
<feature type="transmembrane region" description="Helical" evidence="1">
    <location>
        <begin position="280"/>
        <end position="302"/>
    </location>
</feature>
<dbReference type="InterPro" id="IPR036259">
    <property type="entry name" value="MFS_trans_sf"/>
</dbReference>
<accession>A0A6H1P108</accession>
<feature type="transmembrane region" description="Helical" evidence="1">
    <location>
        <begin position="57"/>
        <end position="78"/>
    </location>
</feature>
<feature type="transmembrane region" description="Helical" evidence="1">
    <location>
        <begin position="338"/>
        <end position="361"/>
    </location>
</feature>
<feature type="transmembrane region" description="Helical" evidence="1">
    <location>
        <begin position="249"/>
        <end position="274"/>
    </location>
</feature>
<evidence type="ECO:0000313" key="3">
    <source>
        <dbReference type="Proteomes" id="UP000501868"/>
    </source>
</evidence>
<evidence type="ECO:0000256" key="1">
    <source>
        <dbReference type="SAM" id="Phobius"/>
    </source>
</evidence>
<dbReference type="NCBIfam" id="TIGR00792">
    <property type="entry name" value="gph"/>
    <property type="match status" value="1"/>
</dbReference>
<dbReference type="PANTHER" id="PTHR11328:SF24">
    <property type="entry name" value="MAJOR FACILITATOR SUPERFAMILY (MFS) PROFILE DOMAIN-CONTAINING PROTEIN"/>
    <property type="match status" value="1"/>
</dbReference>
<feature type="transmembrane region" description="Helical" evidence="1">
    <location>
        <begin position="98"/>
        <end position="117"/>
    </location>
</feature>
<dbReference type="AlphaFoldDB" id="A0A6H1P108"/>
<sequence length="472" mass="51986">MSLSAQKISKTTAFSNNVRPFGMRDKIGYMFGDFGNDFFFILVANFLMVYYTDVLGISAGLVGLIFLVARVWDAFVDISWGRFVDTRQPTSKGKYRPWFYRMSFPMVIMGLLMFVQIPGMSNGFYLAYAFITYLIWGSLFSTTNMPYGSMASVISNDPVDRTSLSTFRSVGAQLASLIVSTVGPMFLFVNNKASGSHFFILAIIFVVLSIICFTISYKLLIERVVMPVDQQEKLNIRNTLKGIAKNKPLLVLLCIALVFLLSNFLLNAVNVYLFKNYFGFAKALTIVGIIQSVGTIAIAPAIRPLVAKFGKKEIASVGMLIATAVYALLYFLPVSAYVYIGISTIGMLAVAIFNLTIWAFVTDAISYHEYLTGLREDATVYSIYSFSRKIGQAAAGGLGGAVIAAVGYNAKLPVQTQSTLNGIHALGTLGPALFYGVVFLLLLIYPLNKKRSLQLAHDLAEKSKPIYKKSIK</sequence>
<dbReference type="SUPFAM" id="SSF103473">
    <property type="entry name" value="MFS general substrate transporter"/>
    <property type="match status" value="1"/>
</dbReference>
<dbReference type="Pfam" id="PF13347">
    <property type="entry name" value="MFS_2"/>
    <property type="match status" value="1"/>
</dbReference>
<dbReference type="GO" id="GO:0005886">
    <property type="term" value="C:plasma membrane"/>
    <property type="evidence" value="ECO:0007669"/>
    <property type="project" value="TreeGrafter"/>
</dbReference>
<keyword evidence="1" id="KW-1133">Transmembrane helix</keyword>
<reference evidence="2 3" key="1">
    <citation type="submission" date="2020-04" db="EMBL/GenBank/DDBJ databases">
        <title>Genome-Wide Identification of 5-Methylcytosine Sites in Bacterial Genomes By High-Throughput Sequencing of MspJI Restriction Fragments.</title>
        <authorList>
            <person name="Wu V."/>
        </authorList>
    </citation>
    <scope>NUCLEOTIDE SEQUENCE [LARGE SCALE GENOMIC DNA]</scope>
    <source>
        <strain evidence="2 3">S2</strain>
    </source>
</reference>
<dbReference type="EMBL" id="CP051128">
    <property type="protein sequence ID" value="QIZ07198.1"/>
    <property type="molecule type" value="Genomic_DNA"/>
</dbReference>
<dbReference type="GO" id="GO:0015293">
    <property type="term" value="F:symporter activity"/>
    <property type="evidence" value="ECO:0007669"/>
    <property type="project" value="InterPro"/>
</dbReference>
<feature type="transmembrane region" description="Helical" evidence="1">
    <location>
        <begin position="314"/>
        <end position="332"/>
    </location>
</feature>
<feature type="transmembrane region" description="Helical" evidence="1">
    <location>
        <begin position="123"/>
        <end position="140"/>
    </location>
</feature>
<dbReference type="CDD" id="cd17332">
    <property type="entry name" value="MFS_MelB_like"/>
    <property type="match status" value="1"/>
</dbReference>
<reference evidence="2 3" key="2">
    <citation type="submission" date="2020-04" db="EMBL/GenBank/DDBJ databases">
        <authorList>
            <person name="Fomenkov A."/>
            <person name="Anton B.P."/>
            <person name="Roberts R.J."/>
        </authorList>
    </citation>
    <scope>NUCLEOTIDE SEQUENCE [LARGE SCALE GENOMIC DNA]</scope>
    <source>
        <strain evidence="2 3">S2</strain>
    </source>
</reference>